<proteinExistence type="predicted"/>
<accession>A0A1H6E0C3</accession>
<dbReference type="InterPro" id="IPR043917">
    <property type="entry name" value="DUF5753"/>
</dbReference>
<evidence type="ECO:0000259" key="1">
    <source>
        <dbReference type="Pfam" id="PF19054"/>
    </source>
</evidence>
<keyword evidence="4" id="KW-1185">Reference proteome</keyword>
<dbReference type="Proteomes" id="UP000199690">
    <property type="component" value="Unassembled WGS sequence"/>
</dbReference>
<name>A0A1H6E0C3_9PSEU</name>
<dbReference type="EMBL" id="FOME01000007">
    <property type="protein sequence ID" value="SFD92883.1"/>
    <property type="molecule type" value="Genomic_DNA"/>
</dbReference>
<reference evidence="4 5" key="2">
    <citation type="submission" date="2016-10" db="EMBL/GenBank/DDBJ databases">
        <authorList>
            <person name="Varghese N."/>
            <person name="Submissions S."/>
        </authorList>
    </citation>
    <scope>NUCLEOTIDE SEQUENCE [LARGE SCALE GENOMIC DNA]</scope>
    <source>
        <strain evidence="5">ATCC 20501</strain>
        <strain evidence="3 4">CGMCC 4.3529</strain>
    </source>
</reference>
<dbReference type="Pfam" id="PF19054">
    <property type="entry name" value="DUF5753"/>
    <property type="match status" value="1"/>
</dbReference>
<dbReference type="Proteomes" id="UP000236729">
    <property type="component" value="Unassembled WGS sequence"/>
</dbReference>
<sequence>MRPMLVPGLLQTRGYTRALLPKLGVQADQIERYVNVRQVRQGILTQSDPVELIAYFDEAAFARSVGGPSVMAEQLRHLASAAERANITPRVIPFSAGAHTAMSGGFSVIEFIRDSPVAHVEQRHSGAFLSEKEDVQPFLDAIEILDEVALNQDDSLEVIESYVAKHESQE</sequence>
<reference evidence="2" key="1">
    <citation type="submission" date="2016-10" db="EMBL/GenBank/DDBJ databases">
        <authorList>
            <person name="de Groot N.N."/>
        </authorList>
    </citation>
    <scope>NUCLEOTIDE SEQUENCE [LARGE SCALE GENOMIC DNA]</scope>
    <source>
        <strain evidence="2">ATCC 20501</strain>
    </source>
</reference>
<gene>
    <name evidence="2" type="ORF">SAMN02982929_05282</name>
    <name evidence="3" type="ORF">SAMN05216506_107258</name>
</gene>
<evidence type="ECO:0000313" key="2">
    <source>
        <dbReference type="EMBL" id="SEG90644.1"/>
    </source>
</evidence>
<evidence type="ECO:0000313" key="4">
    <source>
        <dbReference type="Proteomes" id="UP000199690"/>
    </source>
</evidence>
<evidence type="ECO:0000313" key="3">
    <source>
        <dbReference type="EMBL" id="SFD92883.1"/>
    </source>
</evidence>
<evidence type="ECO:0000313" key="5">
    <source>
        <dbReference type="Proteomes" id="UP000236729"/>
    </source>
</evidence>
<dbReference type="AlphaFoldDB" id="A0A1H6E0C3"/>
<protein>
    <recommendedName>
        <fullName evidence="1">DUF5753 domain-containing protein</fullName>
    </recommendedName>
</protein>
<accession>A0A1I1WHI3</accession>
<organism evidence="2 5">
    <name type="scientific">Saccharopolyspora kobensis</name>
    <dbReference type="NCBI Taxonomy" id="146035"/>
    <lineage>
        <taxon>Bacteria</taxon>
        <taxon>Bacillati</taxon>
        <taxon>Actinomycetota</taxon>
        <taxon>Actinomycetes</taxon>
        <taxon>Pseudonocardiales</taxon>
        <taxon>Pseudonocardiaceae</taxon>
        <taxon>Saccharopolyspora</taxon>
    </lineage>
</organism>
<dbReference type="EMBL" id="FNVB01000008">
    <property type="protein sequence ID" value="SEG90644.1"/>
    <property type="molecule type" value="Genomic_DNA"/>
</dbReference>
<feature type="domain" description="DUF5753" evidence="1">
    <location>
        <begin position="3"/>
        <end position="160"/>
    </location>
</feature>